<evidence type="ECO:0000256" key="3">
    <source>
        <dbReference type="ARBA" id="ARBA00022553"/>
    </source>
</evidence>
<dbReference type="PROSITE" id="PS50020">
    <property type="entry name" value="WW_DOMAIN_2"/>
    <property type="match status" value="2"/>
</dbReference>
<dbReference type="InterPro" id="IPR013083">
    <property type="entry name" value="Znf_RING/FYVE/PHD"/>
</dbReference>
<keyword evidence="4" id="KW-0479">Metal-binding</keyword>
<dbReference type="GO" id="GO:0008270">
    <property type="term" value="F:zinc ion binding"/>
    <property type="evidence" value="ECO:0007669"/>
    <property type="project" value="UniProtKB-KW"/>
</dbReference>
<name>A0A0D3I9L8_EMIH1</name>
<dbReference type="InterPro" id="IPR001202">
    <property type="entry name" value="WW_dom"/>
</dbReference>
<evidence type="ECO:0000313" key="9">
    <source>
        <dbReference type="EnsemblProtists" id="EOD07953"/>
    </source>
</evidence>
<dbReference type="Pfam" id="PF00397">
    <property type="entry name" value="WW"/>
    <property type="match status" value="2"/>
</dbReference>
<dbReference type="InterPro" id="IPR036020">
    <property type="entry name" value="WW_dom_sf"/>
</dbReference>
<dbReference type="InterPro" id="IPR051105">
    <property type="entry name" value="WWC/KIBRA_Hippo_Reg"/>
</dbReference>
<dbReference type="Gene3D" id="2.20.70.10">
    <property type="match status" value="2"/>
</dbReference>
<dbReference type="PANTHER" id="PTHR14791:SF29">
    <property type="entry name" value="PROTEIN KIBRA"/>
    <property type="match status" value="1"/>
</dbReference>
<dbReference type="Proteomes" id="UP000013827">
    <property type="component" value="Unassembled WGS sequence"/>
</dbReference>
<dbReference type="HOGENOM" id="CLU_1423904_0_0_1"/>
<evidence type="ECO:0000256" key="1">
    <source>
        <dbReference type="ARBA" id="ARBA00004496"/>
    </source>
</evidence>
<keyword evidence="10" id="KW-1185">Reference proteome</keyword>
<dbReference type="AlphaFoldDB" id="A0A0D3I9L8"/>
<keyword evidence="2" id="KW-0963">Cytoplasm</keyword>
<dbReference type="PANTHER" id="PTHR14791">
    <property type="entry name" value="BOMB/KIRA PROTEINS"/>
    <property type="match status" value="1"/>
</dbReference>
<reference evidence="9" key="2">
    <citation type="submission" date="2024-10" db="UniProtKB">
        <authorList>
            <consortium name="EnsemblProtists"/>
        </authorList>
    </citation>
    <scope>IDENTIFICATION</scope>
</reference>
<accession>A0A0D3I9L8</accession>
<evidence type="ECO:0000256" key="6">
    <source>
        <dbReference type="ARBA" id="ARBA00022833"/>
    </source>
</evidence>
<evidence type="ECO:0000256" key="7">
    <source>
        <dbReference type="SAM" id="MobiDB-lite"/>
    </source>
</evidence>
<dbReference type="SMART" id="SM00456">
    <property type="entry name" value="WW"/>
    <property type="match status" value="2"/>
</dbReference>
<comment type="subcellular location">
    <subcellularLocation>
        <location evidence="1">Cytoplasm</location>
    </subcellularLocation>
</comment>
<dbReference type="PROSITE" id="PS01159">
    <property type="entry name" value="WW_DOMAIN_1"/>
    <property type="match status" value="1"/>
</dbReference>
<evidence type="ECO:0000313" key="10">
    <source>
        <dbReference type="Proteomes" id="UP000013827"/>
    </source>
</evidence>
<keyword evidence="3" id="KW-0597">Phosphoprotein</keyword>
<dbReference type="SUPFAM" id="SSF51045">
    <property type="entry name" value="WW domain"/>
    <property type="match status" value="2"/>
</dbReference>
<dbReference type="STRING" id="2903.R1BE33"/>
<reference evidence="10" key="1">
    <citation type="journal article" date="2013" name="Nature">
        <title>Pan genome of the phytoplankton Emiliania underpins its global distribution.</title>
        <authorList>
            <person name="Read B.A."/>
            <person name="Kegel J."/>
            <person name="Klute M.J."/>
            <person name="Kuo A."/>
            <person name="Lefebvre S.C."/>
            <person name="Maumus F."/>
            <person name="Mayer C."/>
            <person name="Miller J."/>
            <person name="Monier A."/>
            <person name="Salamov A."/>
            <person name="Young J."/>
            <person name="Aguilar M."/>
            <person name="Claverie J.M."/>
            <person name="Frickenhaus S."/>
            <person name="Gonzalez K."/>
            <person name="Herman E.K."/>
            <person name="Lin Y.C."/>
            <person name="Napier J."/>
            <person name="Ogata H."/>
            <person name="Sarno A.F."/>
            <person name="Shmutz J."/>
            <person name="Schroeder D."/>
            <person name="de Vargas C."/>
            <person name="Verret F."/>
            <person name="von Dassow P."/>
            <person name="Valentin K."/>
            <person name="Van de Peer Y."/>
            <person name="Wheeler G."/>
            <person name="Dacks J.B."/>
            <person name="Delwiche C.F."/>
            <person name="Dyhrman S.T."/>
            <person name="Glockner G."/>
            <person name="John U."/>
            <person name="Richards T."/>
            <person name="Worden A.Z."/>
            <person name="Zhang X."/>
            <person name="Grigoriev I.V."/>
            <person name="Allen A.E."/>
            <person name="Bidle K."/>
            <person name="Borodovsky M."/>
            <person name="Bowler C."/>
            <person name="Brownlee C."/>
            <person name="Cock J.M."/>
            <person name="Elias M."/>
            <person name="Gladyshev V.N."/>
            <person name="Groth M."/>
            <person name="Guda C."/>
            <person name="Hadaegh A."/>
            <person name="Iglesias-Rodriguez M.D."/>
            <person name="Jenkins J."/>
            <person name="Jones B.M."/>
            <person name="Lawson T."/>
            <person name="Leese F."/>
            <person name="Lindquist E."/>
            <person name="Lobanov A."/>
            <person name="Lomsadze A."/>
            <person name="Malik S.B."/>
            <person name="Marsh M.E."/>
            <person name="Mackinder L."/>
            <person name="Mock T."/>
            <person name="Mueller-Roeber B."/>
            <person name="Pagarete A."/>
            <person name="Parker M."/>
            <person name="Probert I."/>
            <person name="Quesneville H."/>
            <person name="Raines C."/>
            <person name="Rensing S.A."/>
            <person name="Riano-Pachon D.M."/>
            <person name="Richier S."/>
            <person name="Rokitta S."/>
            <person name="Shiraiwa Y."/>
            <person name="Soanes D.M."/>
            <person name="van der Giezen M."/>
            <person name="Wahlund T.M."/>
            <person name="Williams B."/>
            <person name="Wilson W."/>
            <person name="Wolfe G."/>
            <person name="Wurch L.L."/>
        </authorList>
    </citation>
    <scope>NUCLEOTIDE SEQUENCE</scope>
</reference>
<feature type="domain" description="WW" evidence="8">
    <location>
        <begin position="1"/>
        <end position="34"/>
    </location>
</feature>
<sequence length="193" mass="20346">MLPSGYQKLSDPSTGRPYYVNLVTGQTSWTPPSGAAANGGAAPPPPSGGGGGLAANWEERLDPSTGRTFYIDHATKRTTWERPTSGARGGGGGYGATPPSQPSRPTPPRAAQQPSGGSQLKRLGEGRRSDACFLTGVKFTLVQRKHHCRYCGQIAAKELANWASMDPQFADKGIVHAFEAPRAPELLAFDSPV</sequence>
<dbReference type="Gene3D" id="3.30.40.10">
    <property type="entry name" value="Zinc/RING finger domain, C3HC4 (zinc finger)"/>
    <property type="match status" value="1"/>
</dbReference>
<dbReference type="GO" id="GO:0005737">
    <property type="term" value="C:cytoplasm"/>
    <property type="evidence" value="ECO:0007669"/>
    <property type="project" value="UniProtKB-SubCell"/>
</dbReference>
<evidence type="ECO:0000256" key="2">
    <source>
        <dbReference type="ARBA" id="ARBA00022490"/>
    </source>
</evidence>
<dbReference type="EnsemblProtists" id="EOD07953">
    <property type="protein sequence ID" value="EOD07953"/>
    <property type="gene ID" value="EMIHUDRAFT_217966"/>
</dbReference>
<dbReference type="CDD" id="cd00201">
    <property type="entry name" value="WW"/>
    <property type="match status" value="2"/>
</dbReference>
<protein>
    <recommendedName>
        <fullName evidence="8">WW domain-containing protein</fullName>
    </recommendedName>
</protein>
<dbReference type="eggNOG" id="KOG0940">
    <property type="taxonomic scope" value="Eukaryota"/>
</dbReference>
<evidence type="ECO:0000256" key="4">
    <source>
        <dbReference type="ARBA" id="ARBA00022723"/>
    </source>
</evidence>
<dbReference type="KEGG" id="ehx:EMIHUDRAFT_217966"/>
<feature type="compositionally biased region" description="Low complexity" evidence="7">
    <location>
        <begin position="31"/>
        <end position="41"/>
    </location>
</feature>
<keyword evidence="5" id="KW-0863">Zinc-finger</keyword>
<dbReference type="InterPro" id="IPR011011">
    <property type="entry name" value="Znf_FYVE_PHD"/>
</dbReference>
<dbReference type="RefSeq" id="XP_005760382.1">
    <property type="nucleotide sequence ID" value="XM_005760325.1"/>
</dbReference>
<dbReference type="PaxDb" id="2903-EOD07953"/>
<dbReference type="GeneID" id="17254074"/>
<feature type="compositionally biased region" description="Pro residues" evidence="7">
    <location>
        <begin position="99"/>
        <end position="108"/>
    </location>
</feature>
<dbReference type="SUPFAM" id="SSF57903">
    <property type="entry name" value="FYVE/PHD zinc finger"/>
    <property type="match status" value="1"/>
</dbReference>
<evidence type="ECO:0000256" key="5">
    <source>
        <dbReference type="ARBA" id="ARBA00022771"/>
    </source>
</evidence>
<dbReference type="Pfam" id="PF01363">
    <property type="entry name" value="FYVE"/>
    <property type="match status" value="1"/>
</dbReference>
<proteinExistence type="predicted"/>
<keyword evidence="6" id="KW-0862">Zinc</keyword>
<evidence type="ECO:0000259" key="8">
    <source>
        <dbReference type="PROSITE" id="PS50020"/>
    </source>
</evidence>
<feature type="region of interest" description="Disordered" evidence="7">
    <location>
        <begin position="24"/>
        <end position="124"/>
    </location>
</feature>
<dbReference type="InterPro" id="IPR000306">
    <property type="entry name" value="Znf_FYVE"/>
</dbReference>
<organism evidence="9 10">
    <name type="scientific">Emiliania huxleyi (strain CCMP1516)</name>
    <dbReference type="NCBI Taxonomy" id="280463"/>
    <lineage>
        <taxon>Eukaryota</taxon>
        <taxon>Haptista</taxon>
        <taxon>Haptophyta</taxon>
        <taxon>Prymnesiophyceae</taxon>
        <taxon>Isochrysidales</taxon>
        <taxon>Noelaerhabdaceae</taxon>
        <taxon>Emiliania</taxon>
    </lineage>
</organism>
<feature type="domain" description="WW" evidence="8">
    <location>
        <begin position="51"/>
        <end position="85"/>
    </location>
</feature>